<accession>A0A0A0KVK2</accession>
<dbReference type="STRING" id="3659.A0A0A0KVK2"/>
<dbReference type="Gene3D" id="1.10.287.10">
    <property type="entry name" value="S15/NS1, RNA-binding"/>
    <property type="match status" value="1"/>
</dbReference>
<dbReference type="HAMAP" id="MF_01343_B">
    <property type="entry name" value="Ribosomal_uS15_B"/>
    <property type="match status" value="1"/>
</dbReference>
<evidence type="ECO:0000256" key="5">
    <source>
        <dbReference type="ARBA" id="ARBA00035484"/>
    </source>
</evidence>
<proteinExistence type="inferred from homology"/>
<dbReference type="EMBL" id="CM002925">
    <property type="protein sequence ID" value="KGN52919.1"/>
    <property type="molecule type" value="Genomic_DNA"/>
</dbReference>
<evidence type="ECO:0000256" key="3">
    <source>
        <dbReference type="ARBA" id="ARBA00023274"/>
    </source>
</evidence>
<reference evidence="7 8" key="3">
    <citation type="journal article" date="2010" name="BMC Genomics">
        <title>Transcriptome sequencing and comparative analysis of cucumber flowers with different sex types.</title>
        <authorList>
            <person name="Guo S."/>
            <person name="Zheng Y."/>
            <person name="Joung J.G."/>
            <person name="Liu S."/>
            <person name="Zhang Z."/>
            <person name="Crasta O.R."/>
            <person name="Sobral B.W."/>
            <person name="Xu Y."/>
            <person name="Huang S."/>
            <person name="Fei Z."/>
        </authorList>
    </citation>
    <scope>NUCLEOTIDE SEQUENCE [LARGE SCALE GENOMIC DNA]</scope>
    <source>
        <strain evidence="8">cv. 9930</strain>
    </source>
</reference>
<evidence type="ECO:0000313" key="8">
    <source>
        <dbReference type="Proteomes" id="UP000029981"/>
    </source>
</evidence>
<dbReference type="InterPro" id="IPR009068">
    <property type="entry name" value="uS15_NS1_RNA-bd_sf"/>
</dbReference>
<feature type="compositionally biased region" description="Basic and acidic residues" evidence="6">
    <location>
        <begin position="96"/>
        <end position="109"/>
    </location>
</feature>
<comment type="similarity">
    <text evidence="1">Belongs to the universal ribosomal protein uS15 family.</text>
</comment>
<dbReference type="Proteomes" id="UP000029981">
    <property type="component" value="Chromosome 4"/>
</dbReference>
<evidence type="ECO:0000256" key="4">
    <source>
        <dbReference type="ARBA" id="ARBA00035250"/>
    </source>
</evidence>
<evidence type="ECO:0000256" key="1">
    <source>
        <dbReference type="ARBA" id="ARBA00008434"/>
    </source>
</evidence>
<organism evidence="7 8">
    <name type="scientific">Cucumis sativus</name>
    <name type="common">Cucumber</name>
    <dbReference type="NCBI Taxonomy" id="3659"/>
    <lineage>
        <taxon>Eukaryota</taxon>
        <taxon>Viridiplantae</taxon>
        <taxon>Streptophyta</taxon>
        <taxon>Embryophyta</taxon>
        <taxon>Tracheophyta</taxon>
        <taxon>Spermatophyta</taxon>
        <taxon>Magnoliopsida</taxon>
        <taxon>eudicotyledons</taxon>
        <taxon>Gunneridae</taxon>
        <taxon>Pentapetalae</taxon>
        <taxon>rosids</taxon>
        <taxon>fabids</taxon>
        <taxon>Cucurbitales</taxon>
        <taxon>Cucurbitaceae</taxon>
        <taxon>Benincaseae</taxon>
        <taxon>Cucumis</taxon>
    </lineage>
</organism>
<dbReference type="NCBIfam" id="TIGR00952">
    <property type="entry name" value="S15_bact"/>
    <property type="match status" value="1"/>
</dbReference>
<evidence type="ECO:0000256" key="2">
    <source>
        <dbReference type="ARBA" id="ARBA00022980"/>
    </source>
</evidence>
<dbReference type="PANTHER" id="PTHR47546">
    <property type="entry name" value="S15/NS1, RNA-BINDING PROTEIN"/>
    <property type="match status" value="1"/>
</dbReference>
<dbReference type="InterPro" id="IPR005290">
    <property type="entry name" value="Ribosomal_uS15_bac-type"/>
</dbReference>
<dbReference type="InterPro" id="IPR000589">
    <property type="entry name" value="Ribosomal_uS15"/>
</dbReference>
<dbReference type="Pfam" id="PF00312">
    <property type="entry name" value="Ribosomal_S15"/>
    <property type="match status" value="1"/>
</dbReference>
<dbReference type="KEGG" id="csv:101212028"/>
<dbReference type="GO" id="GO:0005737">
    <property type="term" value="C:cytoplasm"/>
    <property type="evidence" value="ECO:0007669"/>
    <property type="project" value="UniProtKB-ARBA"/>
</dbReference>
<gene>
    <name evidence="7" type="ORF">Csa_4G006260</name>
</gene>
<feature type="compositionally biased region" description="Low complexity" evidence="6">
    <location>
        <begin position="42"/>
        <end position="52"/>
    </location>
</feature>
<reference evidence="7 8" key="1">
    <citation type="journal article" date="2009" name="Nat. Genet.">
        <title>The genome of the cucumber, Cucumis sativus L.</title>
        <authorList>
            <person name="Huang S."/>
            <person name="Li R."/>
            <person name="Zhang Z."/>
            <person name="Li L."/>
            <person name="Gu X."/>
            <person name="Fan W."/>
            <person name="Lucas W.J."/>
            <person name="Wang X."/>
            <person name="Xie B."/>
            <person name="Ni P."/>
            <person name="Ren Y."/>
            <person name="Zhu H."/>
            <person name="Li J."/>
            <person name="Lin K."/>
            <person name="Jin W."/>
            <person name="Fei Z."/>
            <person name="Li G."/>
            <person name="Staub J."/>
            <person name="Kilian A."/>
            <person name="van der Vossen E.A."/>
            <person name="Wu Y."/>
            <person name="Guo J."/>
            <person name="He J."/>
            <person name="Jia Z."/>
            <person name="Ren Y."/>
            <person name="Tian G."/>
            <person name="Lu Y."/>
            <person name="Ruan J."/>
            <person name="Qian W."/>
            <person name="Wang M."/>
            <person name="Huang Q."/>
            <person name="Li B."/>
            <person name="Xuan Z."/>
            <person name="Cao J."/>
            <person name="Asan"/>
            <person name="Wu Z."/>
            <person name="Zhang J."/>
            <person name="Cai Q."/>
            <person name="Bai Y."/>
            <person name="Zhao B."/>
            <person name="Han Y."/>
            <person name="Li Y."/>
            <person name="Li X."/>
            <person name="Wang S."/>
            <person name="Shi Q."/>
            <person name="Liu S."/>
            <person name="Cho W.K."/>
            <person name="Kim J.Y."/>
            <person name="Xu Y."/>
            <person name="Heller-Uszynska K."/>
            <person name="Miao H."/>
            <person name="Cheng Z."/>
            <person name="Zhang S."/>
            <person name="Wu J."/>
            <person name="Yang Y."/>
            <person name="Kang H."/>
            <person name="Li M."/>
            <person name="Liang H."/>
            <person name="Ren X."/>
            <person name="Shi Z."/>
            <person name="Wen M."/>
            <person name="Jian M."/>
            <person name="Yang H."/>
            <person name="Zhang G."/>
            <person name="Yang Z."/>
            <person name="Chen R."/>
            <person name="Liu S."/>
            <person name="Li J."/>
            <person name="Ma L."/>
            <person name="Liu H."/>
            <person name="Zhou Y."/>
            <person name="Zhao J."/>
            <person name="Fang X."/>
            <person name="Li G."/>
            <person name="Fang L."/>
            <person name="Li Y."/>
            <person name="Liu D."/>
            <person name="Zheng H."/>
            <person name="Zhang Y."/>
            <person name="Qin N."/>
            <person name="Li Z."/>
            <person name="Yang G."/>
            <person name="Yang S."/>
            <person name="Bolund L."/>
            <person name="Kristiansen K."/>
            <person name="Zheng H."/>
            <person name="Li S."/>
            <person name="Zhang X."/>
            <person name="Yang H."/>
            <person name="Wang J."/>
            <person name="Sun R."/>
            <person name="Zhang B."/>
            <person name="Jiang S."/>
            <person name="Wang J."/>
            <person name="Du Y."/>
            <person name="Li S."/>
        </authorList>
    </citation>
    <scope>NUCLEOTIDE SEQUENCE [LARGE SCALE GENOMIC DNA]</scope>
    <source>
        <strain evidence="8">cv. 9930</strain>
    </source>
</reference>
<feature type="compositionally biased region" description="Polar residues" evidence="6">
    <location>
        <begin position="81"/>
        <end position="91"/>
    </location>
</feature>
<dbReference type="GO" id="GO:1990904">
    <property type="term" value="C:ribonucleoprotein complex"/>
    <property type="evidence" value="ECO:0007669"/>
    <property type="project" value="UniProtKB-KW"/>
</dbReference>
<dbReference type="Gramene" id="KGN52919">
    <property type="protein sequence ID" value="KGN52919"/>
    <property type="gene ID" value="Csa_4G006260"/>
</dbReference>
<dbReference type="GO" id="GO:0003735">
    <property type="term" value="F:structural constituent of ribosome"/>
    <property type="evidence" value="ECO:0007669"/>
    <property type="project" value="InterPro"/>
</dbReference>
<dbReference type="AlphaFoldDB" id="A0A0A0KVK2"/>
<feature type="compositionally biased region" description="Polar residues" evidence="6">
    <location>
        <begin position="129"/>
        <end position="144"/>
    </location>
</feature>
<feature type="compositionally biased region" description="Low complexity" evidence="6">
    <location>
        <begin position="65"/>
        <end position="80"/>
    </location>
</feature>
<dbReference type="SUPFAM" id="SSF47060">
    <property type="entry name" value="S15/NS1 RNA-binding domain"/>
    <property type="match status" value="1"/>
</dbReference>
<reference evidence="7 8" key="4">
    <citation type="journal article" date="2011" name="BMC Genomics">
        <title>RNA-Seq improves annotation of protein-coding genes in the cucumber genome.</title>
        <authorList>
            <person name="Li Z."/>
            <person name="Zhang Z."/>
            <person name="Yan P."/>
            <person name="Huang S."/>
            <person name="Fei Z."/>
            <person name="Lin K."/>
        </authorList>
    </citation>
    <scope>NUCLEOTIDE SEQUENCE [LARGE SCALE GENOMIC DNA]</scope>
    <source>
        <strain evidence="8">cv. 9930</strain>
    </source>
</reference>
<dbReference type="PANTHER" id="PTHR47546:SF3">
    <property type="entry name" value="30S RIBOSOMAL PROTEIN S15, CHLOROPLASTIC"/>
    <property type="match status" value="1"/>
</dbReference>
<dbReference type="SMART" id="SM01387">
    <property type="entry name" value="Ribosomal_S15"/>
    <property type="match status" value="1"/>
</dbReference>
<keyword evidence="3" id="KW-0687">Ribonucleoprotein</keyword>
<protein>
    <recommendedName>
        <fullName evidence="4">Small ribosomal subunit protein uS15c</fullName>
    </recommendedName>
    <alternativeName>
        <fullName evidence="5">30S ribosomal protein S15, chloroplastic</fullName>
    </alternativeName>
</protein>
<dbReference type="Gene3D" id="6.10.250.3130">
    <property type="match status" value="1"/>
</dbReference>
<dbReference type="GO" id="GO:0005840">
    <property type="term" value="C:ribosome"/>
    <property type="evidence" value="ECO:0007669"/>
    <property type="project" value="UniProtKB-KW"/>
</dbReference>
<reference evidence="7 8" key="2">
    <citation type="journal article" date="2009" name="PLoS ONE">
        <title>An integrated genetic and cytogenetic map of the cucumber genome.</title>
        <authorList>
            <person name="Ren Y."/>
            <person name="Zhang Z."/>
            <person name="Liu J."/>
            <person name="Staub J.E."/>
            <person name="Han Y."/>
            <person name="Cheng Z."/>
            <person name="Li X."/>
            <person name="Lu J."/>
            <person name="Miao H."/>
            <person name="Kang H."/>
            <person name="Xie B."/>
            <person name="Gu X."/>
            <person name="Wang X."/>
            <person name="Du Y."/>
            <person name="Jin W."/>
            <person name="Huang S."/>
        </authorList>
    </citation>
    <scope>NUCLEOTIDE SEQUENCE [LARGE SCALE GENOMIC DNA]</scope>
    <source>
        <strain evidence="8">cv. 9930</strain>
    </source>
</reference>
<evidence type="ECO:0000256" key="6">
    <source>
        <dbReference type="SAM" id="MobiDB-lite"/>
    </source>
</evidence>
<keyword evidence="2" id="KW-0689">Ribosomal protein</keyword>
<dbReference type="GO" id="GO:0006412">
    <property type="term" value="P:translation"/>
    <property type="evidence" value="ECO:0007669"/>
    <property type="project" value="InterPro"/>
</dbReference>
<dbReference type="CDD" id="cd00353">
    <property type="entry name" value="Ribosomal_S15p_S13e"/>
    <property type="match status" value="1"/>
</dbReference>
<dbReference type="OMA" id="ATTESKW"/>
<keyword evidence="8" id="KW-1185">Reference proteome</keyword>
<dbReference type="eggNOG" id="KOG2815">
    <property type="taxonomic scope" value="Eukaryota"/>
</dbReference>
<evidence type="ECO:0000313" key="7">
    <source>
        <dbReference type="EMBL" id="KGN52919.1"/>
    </source>
</evidence>
<feature type="compositionally biased region" description="Low complexity" evidence="6">
    <location>
        <begin position="118"/>
        <end position="128"/>
    </location>
</feature>
<feature type="compositionally biased region" description="Low complexity" evidence="6">
    <location>
        <begin position="1"/>
        <end position="33"/>
    </location>
</feature>
<dbReference type="OrthoDB" id="441444at2759"/>
<name>A0A0A0KVK2_CUCSA</name>
<sequence length="449" mass="50413">MALQLTFKPKTPKTLTNPSLIHLFSSNSSAPSDPNDETADTSTASPRSSISSYLSDVRARLKQDQQFSSSPSARRPADSFTSPFNRSTSPASKAASLEEIRKNLSEFRNRSSVPPPSDLGSTPSSSSSWQRGISFQDLYKNNSMRKGEDSNDAPANSTGGGRIGMPFDSIKESLRKVSSARGMQSELKSGDSLSLSAFKDSLKLKPSDPVMGGTERLPVSVFGKEMKEKKDGKNVGLKTEFVKMYSYDELGNKLRNLRPDKEKGKNWFSLTELNDRLVKLRTMEEKETESRIGGISFQDLRASLMQMKISDDEREKKATLQRLDIMGQLVRTPNYMLEPPNEHLVEKYFHPDNMSSAEKMKIELAKVREKFKMSESDCGSARVQVAQLTTKINHLTAVLHKKDKHSKKGLLGMVQQRKKLLKYLRRTDWDSYCMILNTLGLRDNPDYKA</sequence>
<feature type="region of interest" description="Disordered" evidence="6">
    <location>
        <begin position="1"/>
        <end position="167"/>
    </location>
</feature>